<accession>A0AB37HB93</accession>
<keyword evidence="1" id="KW-0812">Transmembrane</keyword>
<feature type="transmembrane region" description="Helical" evidence="1">
    <location>
        <begin position="12"/>
        <end position="31"/>
    </location>
</feature>
<keyword evidence="1" id="KW-1133">Transmembrane helix</keyword>
<feature type="transmembrane region" description="Helical" evidence="1">
    <location>
        <begin position="43"/>
        <end position="70"/>
    </location>
</feature>
<proteinExistence type="predicted"/>
<feature type="transmembrane region" description="Helical" evidence="1">
    <location>
        <begin position="210"/>
        <end position="230"/>
    </location>
</feature>
<organism evidence="2 3">
    <name type="scientific">Staphylococcus condimenti</name>
    <dbReference type="NCBI Taxonomy" id="70255"/>
    <lineage>
        <taxon>Bacteria</taxon>
        <taxon>Bacillati</taxon>
        <taxon>Bacillota</taxon>
        <taxon>Bacilli</taxon>
        <taxon>Bacillales</taxon>
        <taxon>Staphylococcaceae</taxon>
        <taxon>Staphylococcus</taxon>
    </lineage>
</organism>
<feature type="transmembrane region" description="Helical" evidence="1">
    <location>
        <begin position="97"/>
        <end position="119"/>
    </location>
</feature>
<dbReference type="Proteomes" id="UP000595942">
    <property type="component" value="Chromosome"/>
</dbReference>
<keyword evidence="1" id="KW-0472">Membrane</keyword>
<dbReference type="EMBL" id="CP068073">
    <property type="protein sequence ID" value="QQS82429.1"/>
    <property type="molecule type" value="Genomic_DNA"/>
</dbReference>
<reference evidence="2 3" key="1">
    <citation type="submission" date="2021-01" db="EMBL/GenBank/DDBJ databases">
        <title>FDA dAtabase for Regulatory Grade micrObial Sequences (FDA-ARGOS): Supporting development and validation of Infectious Disease Dx tests.</title>
        <authorList>
            <person name="Sproer C."/>
            <person name="Gronow S."/>
            <person name="Severitt S."/>
            <person name="Schroder I."/>
            <person name="Tallon L."/>
            <person name="Sadzewicz L."/>
            <person name="Zhao X."/>
            <person name="Boylan J."/>
            <person name="Ott S."/>
            <person name="Bowen H."/>
            <person name="Vavikolanu K."/>
            <person name="Mehta A."/>
            <person name="Aluvathingal J."/>
            <person name="Nadendla S."/>
            <person name="Lowell S."/>
            <person name="Myers T."/>
            <person name="Yan Y."/>
            <person name="Sichtig H."/>
        </authorList>
    </citation>
    <scope>NUCLEOTIDE SEQUENCE [LARGE SCALE GENOMIC DNA]</scope>
    <source>
        <strain evidence="2 3">FDAARGOS_1148</strain>
    </source>
</reference>
<evidence type="ECO:0000313" key="2">
    <source>
        <dbReference type="EMBL" id="QQS82429.1"/>
    </source>
</evidence>
<gene>
    <name evidence="2" type="ORF">I6J05_11060</name>
</gene>
<name>A0AB37HB93_9STAP</name>
<dbReference type="RefSeq" id="WP_047132251.1">
    <property type="nucleotide sequence ID" value="NZ_CP018776.1"/>
</dbReference>
<evidence type="ECO:0000313" key="3">
    <source>
        <dbReference type="Proteomes" id="UP000595942"/>
    </source>
</evidence>
<dbReference type="GeneID" id="93727702"/>
<protein>
    <submittedName>
        <fullName evidence="2">Peptide ABC transporter permease</fullName>
    </submittedName>
</protein>
<dbReference type="AlphaFoldDB" id="A0AB37HB93"/>
<feature type="transmembrane region" description="Helical" evidence="1">
    <location>
        <begin position="125"/>
        <end position="146"/>
    </location>
</feature>
<sequence>MKLEFRKSIANKIVLTLGPLFIFLFLLGYFLPVGIDKVKSLSYGQYFFSAYTVLTEFGFLLFSFIISYFINKEYSNKNTLFYKLIGENIFSFFYKKVAILFLECLIFIFLGITVVSLIFSNFSHFILLIILFSLVVLQYILIVGTISILSPNVLISIGFSIIYWIVSIILVAVNKKIFGILAPFEASNSMYLSVEKILKNKEGLINLNDITIIIIFFMLIFIVNFIILALSKKRWLKLGM</sequence>
<evidence type="ECO:0000256" key="1">
    <source>
        <dbReference type="SAM" id="Phobius"/>
    </source>
</evidence>
<keyword evidence="3" id="KW-1185">Reference proteome</keyword>
<feature type="transmembrane region" description="Helical" evidence="1">
    <location>
        <begin position="153"/>
        <end position="173"/>
    </location>
</feature>